<dbReference type="InterPro" id="IPR017930">
    <property type="entry name" value="Myb_dom"/>
</dbReference>
<dbReference type="InterPro" id="IPR057625">
    <property type="entry name" value="TPR1-6-like_ubiquitin"/>
</dbReference>
<evidence type="ECO:0000256" key="5">
    <source>
        <dbReference type="ARBA" id="ARBA00023242"/>
    </source>
</evidence>
<evidence type="ECO:0000256" key="4">
    <source>
        <dbReference type="ARBA" id="ARBA00023163"/>
    </source>
</evidence>
<evidence type="ECO:0000256" key="6">
    <source>
        <dbReference type="SAM" id="MobiDB-lite"/>
    </source>
</evidence>
<sequence length="856" mass="94077">MVVKRKLNCGGSNGFDFPNIPKAPRSSRRKVSGKRSDDESEICAIDLLASLAGKLLEESESSSTSTYASEADNLDHLGGLIKQELEDGYTTKPCKSEFFDPGNPASKSTSENTSVTCLPFSSFENDCILEQTPVSDCKRASGLKSLVGSITEETCVVNEDAGSEQGANTFSLKDPSQLHSQSPESVLLDGDVKLAPCTDQVPNDSFKGYRNHSKLVCRDDDENYCKYYKFSDKCKSYRPLSRVGNRRIMQSVRAISKLKCFEDTRTDGRLKALYRKRKLCYGYNPWNRETIHRKRRLSDKGLVVNYDGGLSSESVSNSPEKGESENGDFSAAKIGLLSKDSRVKFSIKSLRIPELVIEVPETATVGLLKRTVKEAVTALLGGGIRIGVLVQGKKVRDDNNTLSQTGLSCRENLGNLGFTLEPGLETLPVPLCSETPVLSLPTDSTKLSERSAASPALETGIPLPPQDEDYLINLGNSVENNDELVPHLSDIPADEQPSSDSRALVPVLALESDALALVPVNEKPKRTELSQRRTRRPFSVTEVEALVSAVEEVGTGRWRDVKLRSFENASHRTYVDLKDKWKTLVHTASISPQQRRGEPVPQELLDRVLGAHRYWTQHQMKQNGKHQVATTMVVEAGVPDFFYREAQRLGYVARSAFKLLQIQKQYKLIKPGSSVLDLGCAPGAWLQVACQSLGPLRSGGIVVGMDIKKVKVPPQCDSRVQTIAADVLNFPRQKIRELSPQQLGFSVILSDMCHSVSGITTRDAALSAELGMRALDLAVGQAAISQSPNDDDGGPNESRPGVLRHGGHLVIKLLESEDAQDFARICKPIFNKASWLRPKATRPSSREIYLICQGFR</sequence>
<reference evidence="10 11" key="1">
    <citation type="submission" date="2020-09" db="EMBL/GenBank/DDBJ databases">
        <authorList>
            <person name="Ashkenazy H."/>
        </authorList>
    </citation>
    <scope>NUCLEOTIDE SEQUENCE [LARGE SCALE GENOMIC DNA]</scope>
    <source>
        <strain evidence="11">cv. Cdm-0</strain>
    </source>
</reference>
<dbReference type="InterPro" id="IPR009057">
    <property type="entry name" value="Homeodomain-like_sf"/>
</dbReference>
<feature type="domain" description="Myb-like" evidence="8">
    <location>
        <begin position="530"/>
        <end position="585"/>
    </location>
</feature>
<dbReference type="GO" id="GO:0001510">
    <property type="term" value="P:RNA methylation"/>
    <property type="evidence" value="ECO:0007669"/>
    <property type="project" value="InterPro"/>
</dbReference>
<keyword evidence="5" id="KW-0539">Nucleus</keyword>
<name>A0A7G2FEF0_ARATH</name>
<dbReference type="SUPFAM" id="SSF53335">
    <property type="entry name" value="S-adenosyl-L-methionine-dependent methyltransferases"/>
    <property type="match status" value="1"/>
</dbReference>
<feature type="domain" description="HTH myb-type" evidence="9">
    <location>
        <begin position="530"/>
        <end position="589"/>
    </location>
</feature>
<dbReference type="PANTHER" id="PTHR21717">
    <property type="entry name" value="TELOMERIC REPEAT BINDING PROTEIN"/>
    <property type="match status" value="1"/>
</dbReference>
<evidence type="ECO:0000256" key="3">
    <source>
        <dbReference type="ARBA" id="ARBA00023125"/>
    </source>
</evidence>
<keyword evidence="3" id="KW-0238">DNA-binding</keyword>
<dbReference type="HAMAP" id="MF_01547">
    <property type="entry name" value="RNA_methyltr_E"/>
    <property type="match status" value="1"/>
</dbReference>
<dbReference type="FunFam" id="3.40.50.150:FF:000212">
    <property type="entry name" value="Ribosomal RNA large subunit methyltransferase E"/>
    <property type="match status" value="1"/>
</dbReference>
<dbReference type="PROSITE" id="PS51294">
    <property type="entry name" value="HTH_MYB"/>
    <property type="match status" value="1"/>
</dbReference>
<evidence type="ECO:0000259" key="8">
    <source>
        <dbReference type="PROSITE" id="PS50090"/>
    </source>
</evidence>
<comment type="subcellular location">
    <subcellularLocation>
        <location evidence="1">Nucleus</location>
    </subcellularLocation>
</comment>
<dbReference type="PANTHER" id="PTHR21717:SF64">
    <property type="entry name" value="TELOMERE REPEAT-BINDING PROTEIN 4"/>
    <property type="match status" value="1"/>
</dbReference>
<dbReference type="EMBL" id="LR881470">
    <property type="protein sequence ID" value="CAD5331615.1"/>
    <property type="molecule type" value="Genomic_DNA"/>
</dbReference>
<dbReference type="PROSITE" id="PS50053">
    <property type="entry name" value="UBIQUITIN_2"/>
    <property type="match status" value="1"/>
</dbReference>
<feature type="region of interest" description="Disordered" evidence="6">
    <location>
        <begin position="784"/>
        <end position="803"/>
    </location>
</feature>
<dbReference type="SMART" id="SM00717">
    <property type="entry name" value="SANT"/>
    <property type="match status" value="1"/>
</dbReference>
<dbReference type="Pfam" id="PF23603">
    <property type="entry name" value="Ubiquitin_TPR1"/>
    <property type="match status" value="1"/>
</dbReference>
<evidence type="ECO:0000313" key="10">
    <source>
        <dbReference type="EMBL" id="CAD5331615.1"/>
    </source>
</evidence>
<keyword evidence="4" id="KW-0804">Transcription</keyword>
<dbReference type="FunFam" id="1.10.246.220:FF:000001">
    <property type="entry name" value="Telomere repeat-binding protein 1"/>
    <property type="match status" value="1"/>
</dbReference>
<dbReference type="GO" id="GO:0042162">
    <property type="term" value="F:telomeric DNA binding"/>
    <property type="evidence" value="ECO:0007669"/>
    <property type="project" value="UniProtKB-ARBA"/>
</dbReference>
<dbReference type="InterPro" id="IPR002877">
    <property type="entry name" value="RNA_MeTrfase_FtsJ_dom"/>
</dbReference>
<evidence type="ECO:0000313" key="11">
    <source>
        <dbReference type="Proteomes" id="UP000516314"/>
    </source>
</evidence>
<organism evidence="10 11">
    <name type="scientific">Arabidopsis thaliana</name>
    <name type="common">Mouse-ear cress</name>
    <dbReference type="NCBI Taxonomy" id="3702"/>
    <lineage>
        <taxon>Eukaryota</taxon>
        <taxon>Viridiplantae</taxon>
        <taxon>Streptophyta</taxon>
        <taxon>Embryophyta</taxon>
        <taxon>Tracheophyta</taxon>
        <taxon>Spermatophyta</taxon>
        <taxon>Magnoliopsida</taxon>
        <taxon>eudicotyledons</taxon>
        <taxon>Gunneridae</taxon>
        <taxon>Pentapetalae</taxon>
        <taxon>rosids</taxon>
        <taxon>malvids</taxon>
        <taxon>Brassicales</taxon>
        <taxon>Brassicaceae</taxon>
        <taxon>Camelineae</taxon>
        <taxon>Arabidopsis</taxon>
    </lineage>
</organism>
<keyword evidence="2" id="KW-0805">Transcription regulation</keyword>
<evidence type="ECO:0000259" key="7">
    <source>
        <dbReference type="PROSITE" id="PS50053"/>
    </source>
</evidence>
<dbReference type="InterPro" id="IPR001005">
    <property type="entry name" value="SANT/Myb"/>
</dbReference>
<dbReference type="PROSITE" id="PS50090">
    <property type="entry name" value="MYB_LIKE"/>
    <property type="match status" value="1"/>
</dbReference>
<protein>
    <submittedName>
        <fullName evidence="10">(thale cress) hypothetical protein</fullName>
    </submittedName>
</protein>
<dbReference type="Proteomes" id="UP000516314">
    <property type="component" value="Chromosome 5"/>
</dbReference>
<dbReference type="Pfam" id="PF01728">
    <property type="entry name" value="FtsJ"/>
    <property type="match status" value="1"/>
</dbReference>
<evidence type="ECO:0000259" key="9">
    <source>
        <dbReference type="PROSITE" id="PS51294"/>
    </source>
</evidence>
<dbReference type="CDD" id="cd11660">
    <property type="entry name" value="SANT_TRF"/>
    <property type="match status" value="1"/>
</dbReference>
<dbReference type="InterPro" id="IPR000626">
    <property type="entry name" value="Ubiquitin-like_dom"/>
</dbReference>
<dbReference type="SUPFAM" id="SSF46689">
    <property type="entry name" value="Homeodomain-like"/>
    <property type="match status" value="1"/>
</dbReference>
<dbReference type="InterPro" id="IPR015507">
    <property type="entry name" value="rRNA-MeTfrase_E"/>
</dbReference>
<evidence type="ECO:0000256" key="1">
    <source>
        <dbReference type="ARBA" id="ARBA00004123"/>
    </source>
</evidence>
<proteinExistence type="inferred from homology"/>
<feature type="region of interest" description="Disordered" evidence="6">
    <location>
        <begin position="442"/>
        <end position="464"/>
    </location>
</feature>
<dbReference type="AlphaFoldDB" id="A0A7G2FEF0"/>
<dbReference type="InterPro" id="IPR031105">
    <property type="entry name" value="TRP_plant"/>
</dbReference>
<dbReference type="GO" id="GO:0008168">
    <property type="term" value="F:methyltransferase activity"/>
    <property type="evidence" value="ECO:0007669"/>
    <property type="project" value="InterPro"/>
</dbReference>
<accession>A0A7G2FEF0</accession>
<dbReference type="InterPro" id="IPR029063">
    <property type="entry name" value="SAM-dependent_MTases_sf"/>
</dbReference>
<dbReference type="Gene3D" id="3.40.50.150">
    <property type="entry name" value="Vaccinia Virus protein VP39"/>
    <property type="match status" value="1"/>
</dbReference>
<gene>
    <name evidence="10" type="ORF">AT9943_LOCUS19072</name>
</gene>
<feature type="domain" description="Ubiquitin-like" evidence="7">
    <location>
        <begin position="343"/>
        <end position="408"/>
    </location>
</feature>
<dbReference type="Gene3D" id="1.10.246.220">
    <property type="match status" value="1"/>
</dbReference>
<dbReference type="GO" id="GO:0005634">
    <property type="term" value="C:nucleus"/>
    <property type="evidence" value="ECO:0007669"/>
    <property type="project" value="UniProtKB-SubCell"/>
</dbReference>
<evidence type="ECO:0000256" key="2">
    <source>
        <dbReference type="ARBA" id="ARBA00023015"/>
    </source>
</evidence>